<keyword evidence="2" id="KW-0813">Transport</keyword>
<dbReference type="CDD" id="cd03293">
    <property type="entry name" value="ABC_NrtD_SsuB_transporters"/>
    <property type="match status" value="1"/>
</dbReference>
<name>A0A1X7E0T0_9HYPH</name>
<dbReference type="SUPFAM" id="SSF52540">
    <property type="entry name" value="P-loop containing nucleoside triphosphate hydrolases"/>
    <property type="match status" value="1"/>
</dbReference>
<evidence type="ECO:0000256" key="2">
    <source>
        <dbReference type="ARBA" id="ARBA00022448"/>
    </source>
</evidence>
<dbReference type="PANTHER" id="PTHR42788">
    <property type="entry name" value="TAURINE IMPORT ATP-BINDING PROTEIN-RELATED"/>
    <property type="match status" value="1"/>
</dbReference>
<dbReference type="PROSITE" id="PS00211">
    <property type="entry name" value="ABC_TRANSPORTER_1"/>
    <property type="match status" value="1"/>
</dbReference>
<dbReference type="InterPro" id="IPR017871">
    <property type="entry name" value="ABC_transporter-like_CS"/>
</dbReference>
<keyword evidence="4 6" id="KW-0067">ATP-binding</keyword>
<protein>
    <submittedName>
        <fullName evidence="6">NitT/TauT family transport system ATP-binding protein</fullName>
    </submittedName>
</protein>
<dbReference type="PANTHER" id="PTHR42788:SF20">
    <property type="entry name" value="ABC TRANSPORTER ATP-BINDING PROTEIN"/>
    <property type="match status" value="1"/>
</dbReference>
<dbReference type="EMBL" id="FXAF01000005">
    <property type="protein sequence ID" value="SMF24922.1"/>
    <property type="molecule type" value="Genomic_DNA"/>
</dbReference>
<evidence type="ECO:0000256" key="4">
    <source>
        <dbReference type="ARBA" id="ARBA00022840"/>
    </source>
</evidence>
<dbReference type="GO" id="GO:0005524">
    <property type="term" value="F:ATP binding"/>
    <property type="evidence" value="ECO:0007669"/>
    <property type="project" value="UniProtKB-KW"/>
</dbReference>
<accession>A0A1X7E0T0</accession>
<evidence type="ECO:0000256" key="1">
    <source>
        <dbReference type="ARBA" id="ARBA00005417"/>
    </source>
</evidence>
<evidence type="ECO:0000313" key="7">
    <source>
        <dbReference type="Proteomes" id="UP000192903"/>
    </source>
</evidence>
<dbReference type="Gene3D" id="3.40.50.300">
    <property type="entry name" value="P-loop containing nucleotide triphosphate hydrolases"/>
    <property type="match status" value="1"/>
</dbReference>
<feature type="domain" description="ABC transporter" evidence="5">
    <location>
        <begin position="31"/>
        <end position="257"/>
    </location>
</feature>
<dbReference type="GO" id="GO:0016887">
    <property type="term" value="F:ATP hydrolysis activity"/>
    <property type="evidence" value="ECO:0007669"/>
    <property type="project" value="InterPro"/>
</dbReference>
<dbReference type="Proteomes" id="UP000192903">
    <property type="component" value="Unassembled WGS sequence"/>
</dbReference>
<dbReference type="AlphaFoldDB" id="A0A1X7E0T0"/>
<sequence>MNITPLSGHKAPASTSATRLRDVELTVEPVISAKNVGYMFEGGLKAIDGLNFDLSPGEVVSIVGPSGCGKSTLLRLISNLREPTSGHVERNFGKGGRHGCSMVFQEDTLLPWLTVEKNVGLYYRFNRSNSANAKAHIRDLLEMVKLGPYAKFYPYQLSGGMRRRVAILTAIAPRPDLLLLDEPFSALDEPTRIALHSDLHMLIKELRISALLVTHDLAEAASLSDRVLILSRAPAHVVQEVQIPFGNHRDMYELRGRKDFLDLYSDLWNTLKGQIERVS</sequence>
<dbReference type="STRING" id="464029.SAMN02982989_3263"/>
<organism evidence="6 7">
    <name type="scientific">Xaviernesmea oryzae</name>
    <dbReference type="NCBI Taxonomy" id="464029"/>
    <lineage>
        <taxon>Bacteria</taxon>
        <taxon>Pseudomonadati</taxon>
        <taxon>Pseudomonadota</taxon>
        <taxon>Alphaproteobacteria</taxon>
        <taxon>Hyphomicrobiales</taxon>
        <taxon>Rhizobiaceae</taxon>
        <taxon>Rhizobium/Agrobacterium group</taxon>
        <taxon>Xaviernesmea</taxon>
    </lineage>
</organism>
<dbReference type="InterPro" id="IPR050166">
    <property type="entry name" value="ABC_transporter_ATP-bind"/>
</dbReference>
<dbReference type="SMART" id="SM00382">
    <property type="entry name" value="AAA"/>
    <property type="match status" value="1"/>
</dbReference>
<gene>
    <name evidence="6" type="ORF">SAMN02982989_3263</name>
</gene>
<comment type="similarity">
    <text evidence="1">Belongs to the ABC transporter superfamily.</text>
</comment>
<evidence type="ECO:0000259" key="5">
    <source>
        <dbReference type="PROSITE" id="PS50893"/>
    </source>
</evidence>
<reference evidence="7" key="1">
    <citation type="submission" date="2017-04" db="EMBL/GenBank/DDBJ databases">
        <authorList>
            <person name="Varghese N."/>
            <person name="Submissions S."/>
        </authorList>
    </citation>
    <scope>NUCLEOTIDE SEQUENCE [LARGE SCALE GENOMIC DNA]</scope>
    <source>
        <strain evidence="7">B4P</strain>
    </source>
</reference>
<keyword evidence="3" id="KW-0547">Nucleotide-binding</keyword>
<dbReference type="PROSITE" id="PS50893">
    <property type="entry name" value="ABC_TRANSPORTER_2"/>
    <property type="match status" value="1"/>
</dbReference>
<dbReference type="InterPro" id="IPR027417">
    <property type="entry name" value="P-loop_NTPase"/>
</dbReference>
<dbReference type="Pfam" id="PF00005">
    <property type="entry name" value="ABC_tran"/>
    <property type="match status" value="1"/>
</dbReference>
<evidence type="ECO:0000256" key="3">
    <source>
        <dbReference type="ARBA" id="ARBA00022741"/>
    </source>
</evidence>
<evidence type="ECO:0000313" key="6">
    <source>
        <dbReference type="EMBL" id="SMF24922.1"/>
    </source>
</evidence>
<proteinExistence type="inferred from homology"/>
<dbReference type="InterPro" id="IPR003439">
    <property type="entry name" value="ABC_transporter-like_ATP-bd"/>
</dbReference>
<keyword evidence="7" id="KW-1185">Reference proteome</keyword>
<dbReference type="InterPro" id="IPR003593">
    <property type="entry name" value="AAA+_ATPase"/>
</dbReference>